<evidence type="ECO:0000256" key="4">
    <source>
        <dbReference type="ARBA" id="ARBA00023157"/>
    </source>
</evidence>
<evidence type="ECO:0000313" key="8">
    <source>
        <dbReference type="EMBL" id="KAG8449920.1"/>
    </source>
</evidence>
<dbReference type="SUPFAM" id="SSF57535">
    <property type="entry name" value="Complement control module/SCR domain"/>
    <property type="match status" value="8"/>
</dbReference>
<evidence type="ECO:0000256" key="6">
    <source>
        <dbReference type="SAM" id="SignalP"/>
    </source>
</evidence>
<dbReference type="PANTHER" id="PTHR45785:SF2">
    <property type="entry name" value="COMPLEMENT FACTOR H-RELATED"/>
    <property type="match status" value="1"/>
</dbReference>
<evidence type="ECO:0000256" key="2">
    <source>
        <dbReference type="ARBA" id="ARBA00022659"/>
    </source>
</evidence>
<comment type="caution">
    <text evidence="8">The sequence shown here is derived from an EMBL/GenBank/DDBJ whole genome shotgun (WGS) entry which is preliminary data.</text>
</comment>
<keyword evidence="2 5" id="KW-0768">Sushi</keyword>
<keyword evidence="4 5" id="KW-1015">Disulfide bond</keyword>
<feature type="chain" id="PRO_5035749244" description="Sushi domain-containing protein" evidence="6">
    <location>
        <begin position="20"/>
        <end position="518"/>
    </location>
</feature>
<evidence type="ECO:0000256" key="3">
    <source>
        <dbReference type="ARBA" id="ARBA00022729"/>
    </source>
</evidence>
<proteinExistence type="predicted"/>
<feature type="domain" description="Sushi" evidence="7">
    <location>
        <begin position="153"/>
        <end position="211"/>
    </location>
</feature>
<comment type="caution">
    <text evidence="5">Lacks conserved residue(s) required for the propagation of feature annotation.</text>
</comment>
<sequence length="518" mass="58503">MDLYGSVSVLVLCFTIVRAQKAGEICVQPELRNGEFRYWYMFPLSTFREIEYTCDVNYVPLNGSSEYGIARCTENGWDPKPRCIGKPCGSAPVVENANTIKVKINYLDGESATYECKTDYVVVEHNKANCQDGQWIDIPKCVFRHFTFLEKEDKCGAAIEVKNGEVRKLPLFFSHKIPTAVYSCQENYVLDGKHRIECRNGEWEDPPVCMRKSTLCSSPITRIIKHGEYTDFKCLSGYEIFDERLLRVKCVGGILLYPTCTLQGQWKSCGNPPAILYGDTLQPLMKRNPHGTVMDYICPEYYVLEGNPKVKCRDGKWEEPPVCMDPCTVTAHIMKTNNIKLKWVSHDKIYIPHGEGVEFSCLDGYELSDGNLLRVTCNRGILSYPICTKPGQREGCGSPPVILNGDTVQKPSSFHAHGAVLEYKCINYYVLEGKNRITCKDGKWDNVPACIDPCTVTAHIMKTNNIKLKWVSRDILFIPHGEDVEFSCLDGYELSDGNLLRVTCNRGILSYPVCTKPG</sequence>
<keyword evidence="3 6" id="KW-0732">Signal</keyword>
<feature type="disulfide bond" evidence="5">
    <location>
        <begin position="155"/>
        <end position="198"/>
    </location>
</feature>
<dbReference type="SMART" id="SM00032">
    <property type="entry name" value="CCP"/>
    <property type="match status" value="7"/>
</dbReference>
<feature type="disulfide bond" evidence="5">
    <location>
        <begin position="269"/>
        <end position="312"/>
    </location>
</feature>
<dbReference type="InterPro" id="IPR035976">
    <property type="entry name" value="Sushi/SCR/CCP_sf"/>
</dbReference>
<dbReference type="Proteomes" id="UP000812440">
    <property type="component" value="Chromosome 8_10"/>
</dbReference>
<dbReference type="PANTHER" id="PTHR45785">
    <property type="entry name" value="COMPLEMENT FACTOR H-RELATED"/>
    <property type="match status" value="1"/>
</dbReference>
<evidence type="ECO:0000259" key="7">
    <source>
        <dbReference type="PROSITE" id="PS50923"/>
    </source>
</evidence>
<gene>
    <name evidence="8" type="ORF">GDO86_016554</name>
</gene>
<evidence type="ECO:0000313" key="9">
    <source>
        <dbReference type="Proteomes" id="UP000812440"/>
    </source>
</evidence>
<feature type="signal peptide" evidence="6">
    <location>
        <begin position="1"/>
        <end position="19"/>
    </location>
</feature>
<dbReference type="PROSITE" id="PS50923">
    <property type="entry name" value="SUSHI"/>
    <property type="match status" value="4"/>
</dbReference>
<dbReference type="OrthoDB" id="10051774at2759"/>
<dbReference type="AlphaFoldDB" id="A0A8T2K2U1"/>
<dbReference type="Gene3D" id="2.10.70.10">
    <property type="entry name" value="Complement Module, domain 1"/>
    <property type="match status" value="8"/>
</dbReference>
<keyword evidence="9" id="KW-1185">Reference proteome</keyword>
<name>A0A8T2K2U1_9PIPI</name>
<dbReference type="CDD" id="cd00033">
    <property type="entry name" value="CCP"/>
    <property type="match status" value="4"/>
</dbReference>
<dbReference type="FunFam" id="2.10.70.10:FF:000060">
    <property type="entry name" value="Complement inhibitory factor H"/>
    <property type="match status" value="1"/>
</dbReference>
<feature type="disulfide bond" evidence="5">
    <location>
        <begin position="396"/>
        <end position="439"/>
    </location>
</feature>
<dbReference type="EMBL" id="JAACNH010000003">
    <property type="protein sequence ID" value="KAG8449920.1"/>
    <property type="molecule type" value="Genomic_DNA"/>
</dbReference>
<dbReference type="InterPro" id="IPR000436">
    <property type="entry name" value="Sushi_SCR_CCP_dom"/>
</dbReference>
<protein>
    <recommendedName>
        <fullName evidence="7">Sushi domain-containing protein</fullName>
    </recommendedName>
</protein>
<feature type="domain" description="Sushi" evidence="7">
    <location>
        <begin position="394"/>
        <end position="452"/>
    </location>
</feature>
<evidence type="ECO:0000256" key="1">
    <source>
        <dbReference type="ARBA" id="ARBA00004328"/>
    </source>
</evidence>
<comment type="subcellular location">
    <subcellularLocation>
        <location evidence="1">Virion</location>
    </subcellularLocation>
</comment>
<feature type="domain" description="Sushi" evidence="7">
    <location>
        <begin position="267"/>
        <end position="325"/>
    </location>
</feature>
<feature type="domain" description="Sushi" evidence="7">
    <location>
        <begin position="86"/>
        <end position="143"/>
    </location>
</feature>
<organism evidence="8 9">
    <name type="scientific">Hymenochirus boettgeri</name>
    <name type="common">Congo dwarf clawed frog</name>
    <dbReference type="NCBI Taxonomy" id="247094"/>
    <lineage>
        <taxon>Eukaryota</taxon>
        <taxon>Metazoa</taxon>
        <taxon>Chordata</taxon>
        <taxon>Craniata</taxon>
        <taxon>Vertebrata</taxon>
        <taxon>Euteleostomi</taxon>
        <taxon>Amphibia</taxon>
        <taxon>Batrachia</taxon>
        <taxon>Anura</taxon>
        <taxon>Pipoidea</taxon>
        <taxon>Pipidae</taxon>
        <taxon>Pipinae</taxon>
        <taxon>Hymenochirus</taxon>
    </lineage>
</organism>
<dbReference type="InterPro" id="IPR051503">
    <property type="entry name" value="ComplSys_Reg/VirEntry_Med"/>
</dbReference>
<accession>A0A8T2K2U1</accession>
<dbReference type="Pfam" id="PF00084">
    <property type="entry name" value="Sushi"/>
    <property type="match status" value="5"/>
</dbReference>
<reference evidence="8" key="1">
    <citation type="thesis" date="2020" institute="ProQuest LLC" country="789 East Eisenhower Parkway, Ann Arbor, MI, USA">
        <title>Comparative Genomics and Chromosome Evolution.</title>
        <authorList>
            <person name="Mudd A.B."/>
        </authorList>
    </citation>
    <scope>NUCLEOTIDE SEQUENCE</scope>
    <source>
        <strain evidence="8">Female2</strain>
        <tissue evidence="8">Blood</tissue>
    </source>
</reference>
<evidence type="ECO:0000256" key="5">
    <source>
        <dbReference type="PROSITE-ProRule" id="PRU00302"/>
    </source>
</evidence>